<proteinExistence type="inferred from homology"/>
<dbReference type="GO" id="GO:0006450">
    <property type="term" value="P:regulation of translational fidelity"/>
    <property type="evidence" value="ECO:0007669"/>
    <property type="project" value="TreeGrafter"/>
</dbReference>
<comment type="similarity">
    <text evidence="2">Belongs to the SUA5 family.</text>
</comment>
<reference evidence="14" key="1">
    <citation type="submission" date="2016-10" db="EMBL/GenBank/DDBJ databases">
        <authorList>
            <person name="Varghese N."/>
            <person name="Submissions S."/>
        </authorList>
    </citation>
    <scope>NUCLEOTIDE SEQUENCE [LARGE SCALE GENOMIC DNA]</scope>
    <source>
        <strain evidence="14">XJ109</strain>
    </source>
</reference>
<evidence type="ECO:0000256" key="8">
    <source>
        <dbReference type="ARBA" id="ARBA00022741"/>
    </source>
</evidence>
<dbReference type="EMBL" id="FOUZ01000015">
    <property type="protein sequence ID" value="SFN57378.1"/>
    <property type="molecule type" value="Genomic_DNA"/>
</dbReference>
<dbReference type="InterPro" id="IPR050156">
    <property type="entry name" value="TC-AMP_synthase_SUA5"/>
</dbReference>
<comment type="catalytic activity">
    <reaction evidence="11">
        <text>L-threonine + hydrogencarbonate + ATP = L-threonylcarbamoyladenylate + diphosphate + H2O</text>
        <dbReference type="Rhea" id="RHEA:36407"/>
        <dbReference type="ChEBI" id="CHEBI:15377"/>
        <dbReference type="ChEBI" id="CHEBI:17544"/>
        <dbReference type="ChEBI" id="CHEBI:30616"/>
        <dbReference type="ChEBI" id="CHEBI:33019"/>
        <dbReference type="ChEBI" id="CHEBI:57926"/>
        <dbReference type="ChEBI" id="CHEBI:73682"/>
        <dbReference type="EC" id="2.7.7.87"/>
    </reaction>
</comment>
<dbReference type="GO" id="GO:0000049">
    <property type="term" value="F:tRNA binding"/>
    <property type="evidence" value="ECO:0007669"/>
    <property type="project" value="TreeGrafter"/>
</dbReference>
<dbReference type="GO" id="GO:0005737">
    <property type="term" value="C:cytoplasm"/>
    <property type="evidence" value="ECO:0007669"/>
    <property type="project" value="UniProtKB-SubCell"/>
</dbReference>
<evidence type="ECO:0000259" key="12">
    <source>
        <dbReference type="PROSITE" id="PS51163"/>
    </source>
</evidence>
<accession>A0A1I5A4R4</accession>
<keyword evidence="9" id="KW-0067">ATP-binding</keyword>
<evidence type="ECO:0000256" key="10">
    <source>
        <dbReference type="ARBA" id="ARBA00029774"/>
    </source>
</evidence>
<evidence type="ECO:0000313" key="13">
    <source>
        <dbReference type="EMBL" id="SFN57378.1"/>
    </source>
</evidence>
<evidence type="ECO:0000256" key="9">
    <source>
        <dbReference type="ARBA" id="ARBA00022840"/>
    </source>
</evidence>
<comment type="subcellular location">
    <subcellularLocation>
        <location evidence="1">Cytoplasm</location>
    </subcellularLocation>
</comment>
<dbReference type="Gene3D" id="3.90.870.10">
    <property type="entry name" value="DHBP synthase"/>
    <property type="match status" value="1"/>
</dbReference>
<dbReference type="PANTHER" id="PTHR17490">
    <property type="entry name" value="SUA5"/>
    <property type="match status" value="1"/>
</dbReference>
<evidence type="ECO:0000256" key="4">
    <source>
        <dbReference type="ARBA" id="ARBA00022490"/>
    </source>
</evidence>
<dbReference type="EC" id="2.7.7.87" evidence="3"/>
<keyword evidence="7" id="KW-0548">Nucleotidyltransferase</keyword>
<evidence type="ECO:0000313" key="14">
    <source>
        <dbReference type="Proteomes" id="UP000199149"/>
    </source>
</evidence>
<name>A0A1I5A4R4_9FLAO</name>
<evidence type="ECO:0000256" key="7">
    <source>
        <dbReference type="ARBA" id="ARBA00022695"/>
    </source>
</evidence>
<keyword evidence="5" id="KW-0808">Transferase</keyword>
<dbReference type="NCBIfam" id="TIGR00057">
    <property type="entry name" value="L-threonylcarbamoyladenylate synthase"/>
    <property type="match status" value="1"/>
</dbReference>
<sequence>MSDINEIVAKLKQGETMLYPTDTILGLGCDAKNEAAIEKIYQIKNRPSSKSLIILVDSPKMLQDIVEVPELAWDLMDLNETPLTIIYDAPKGLPKSLVADDNTIAIRLTDDLFCKKIIGKLGGPLVSTSANLSGEISPKIFSEMNPAVIERVDFVVDEAKTFRPQFTASTIIKLGLDNEVKVIRD</sequence>
<dbReference type="STRING" id="684065.SAMN05421738_11556"/>
<evidence type="ECO:0000256" key="3">
    <source>
        <dbReference type="ARBA" id="ARBA00012584"/>
    </source>
</evidence>
<dbReference type="GO" id="GO:0008033">
    <property type="term" value="P:tRNA processing"/>
    <property type="evidence" value="ECO:0007669"/>
    <property type="project" value="UniProtKB-KW"/>
</dbReference>
<dbReference type="PANTHER" id="PTHR17490:SF16">
    <property type="entry name" value="THREONYLCARBAMOYL-AMP SYNTHASE"/>
    <property type="match status" value="1"/>
</dbReference>
<keyword evidence="14" id="KW-1185">Reference proteome</keyword>
<dbReference type="GO" id="GO:0005524">
    <property type="term" value="F:ATP binding"/>
    <property type="evidence" value="ECO:0007669"/>
    <property type="project" value="UniProtKB-KW"/>
</dbReference>
<feature type="domain" description="YrdC-like" evidence="12">
    <location>
        <begin position="1"/>
        <end position="185"/>
    </location>
</feature>
<evidence type="ECO:0000256" key="11">
    <source>
        <dbReference type="ARBA" id="ARBA00048366"/>
    </source>
</evidence>
<protein>
    <recommendedName>
        <fullName evidence="10">L-threonylcarbamoyladenylate synthase</fullName>
        <ecNumber evidence="3">2.7.7.87</ecNumber>
    </recommendedName>
    <alternativeName>
        <fullName evidence="10">L-threonylcarbamoyladenylate synthase</fullName>
    </alternativeName>
</protein>
<organism evidence="13 14">
    <name type="scientific">Algoriella xinjiangensis</name>
    <dbReference type="NCBI Taxonomy" id="684065"/>
    <lineage>
        <taxon>Bacteria</taxon>
        <taxon>Pseudomonadati</taxon>
        <taxon>Bacteroidota</taxon>
        <taxon>Flavobacteriia</taxon>
        <taxon>Flavobacteriales</taxon>
        <taxon>Weeksellaceae</taxon>
        <taxon>Algoriella</taxon>
    </lineage>
</organism>
<gene>
    <name evidence="13" type="ORF">SAMN05421738_11556</name>
</gene>
<keyword evidence="6" id="KW-0819">tRNA processing</keyword>
<keyword evidence="4" id="KW-0963">Cytoplasm</keyword>
<keyword evidence="8" id="KW-0547">Nucleotide-binding</keyword>
<dbReference type="AlphaFoldDB" id="A0A1I5A4R4"/>
<dbReference type="InterPro" id="IPR017945">
    <property type="entry name" value="DHBP_synth_RibB-like_a/b_dom"/>
</dbReference>
<dbReference type="InterPro" id="IPR006070">
    <property type="entry name" value="Sua5-like_dom"/>
</dbReference>
<dbReference type="Pfam" id="PF01300">
    <property type="entry name" value="Sua5_yciO_yrdC"/>
    <property type="match status" value="1"/>
</dbReference>
<dbReference type="SUPFAM" id="SSF55821">
    <property type="entry name" value="YrdC/RibB"/>
    <property type="match status" value="1"/>
</dbReference>
<evidence type="ECO:0000256" key="6">
    <source>
        <dbReference type="ARBA" id="ARBA00022694"/>
    </source>
</evidence>
<dbReference type="Proteomes" id="UP000199149">
    <property type="component" value="Unassembled WGS sequence"/>
</dbReference>
<evidence type="ECO:0000256" key="5">
    <source>
        <dbReference type="ARBA" id="ARBA00022679"/>
    </source>
</evidence>
<dbReference type="PROSITE" id="PS51163">
    <property type="entry name" value="YRDC"/>
    <property type="match status" value="1"/>
</dbReference>
<dbReference type="GO" id="GO:0003725">
    <property type="term" value="F:double-stranded RNA binding"/>
    <property type="evidence" value="ECO:0007669"/>
    <property type="project" value="InterPro"/>
</dbReference>
<evidence type="ECO:0000256" key="1">
    <source>
        <dbReference type="ARBA" id="ARBA00004496"/>
    </source>
</evidence>
<evidence type="ECO:0000256" key="2">
    <source>
        <dbReference type="ARBA" id="ARBA00007663"/>
    </source>
</evidence>
<dbReference type="GO" id="GO:0061710">
    <property type="term" value="F:L-threonylcarbamoyladenylate synthase"/>
    <property type="evidence" value="ECO:0007669"/>
    <property type="project" value="UniProtKB-EC"/>
</dbReference>